<keyword evidence="9" id="KW-0282">Flagellum</keyword>
<dbReference type="PANTHER" id="PTHR43484:SF1">
    <property type="entry name" value="FLAGELLAR MOTOR SWITCH PROTEIN FLIN"/>
    <property type="match status" value="1"/>
</dbReference>
<dbReference type="InterPro" id="IPR036429">
    <property type="entry name" value="SpoA-like_sf"/>
</dbReference>
<dbReference type="SUPFAM" id="SSF101801">
    <property type="entry name" value="Surface presentation of antigens (SPOA)"/>
    <property type="match status" value="1"/>
</dbReference>
<gene>
    <name evidence="9" type="ORF">BBI08_13640</name>
</gene>
<dbReference type="PANTHER" id="PTHR43484">
    <property type="match status" value="1"/>
</dbReference>
<comment type="subcellular location">
    <subcellularLocation>
        <location evidence="1">Cell membrane</location>
        <topology evidence="1">Peripheral membrane protein</topology>
        <orientation evidence="1">Cytoplasmic side</orientation>
    </subcellularLocation>
</comment>
<dbReference type="NCBIfam" id="TIGR02480">
    <property type="entry name" value="fliN"/>
    <property type="match status" value="1"/>
</dbReference>
<comment type="similarity">
    <text evidence="2">Belongs to the FliN/MopA/SpaO family.</text>
</comment>
<sequence length="352" mass="39035">MTINQHSPEELASLLNYEKTGGKMMPENSLSKTESEAVIELLNTSLGGSAVVLSSLLSEQVFVTSPTLTIKDKDEMFASVTAPFYGVLGEYAGAAKGMQILAVSKRELDVALATGQDLTEEDAKFKAVQELVEKMFVAVTESMSTLMEKEITHSLTGIDIVNQGEDFAVDNYTKEQWFTESEFQINVSSRQNIRFYLYLPLPFVKSLVSILNEPFDEEEIKEIGEMPKPSDNKHNEQAQSPLTQESQAIQSVQFSSFDNTELETSEPNNLNMLLDIPLQVTVELGRTKRMVKDILEISQGSIIELDKLAGEPVDILINNKLIAVGEVVVIDENFGVRVTDVLSTAERISKLR</sequence>
<evidence type="ECO:0000313" key="10">
    <source>
        <dbReference type="Proteomes" id="UP000092687"/>
    </source>
</evidence>
<dbReference type="GO" id="GO:0071973">
    <property type="term" value="P:bacterial-type flagellum-dependent cell motility"/>
    <property type="evidence" value="ECO:0007669"/>
    <property type="project" value="InterPro"/>
</dbReference>
<reference evidence="9" key="1">
    <citation type="submission" date="2016-10" db="EMBL/GenBank/DDBJ databases">
        <authorList>
            <person name="de Groot N.N."/>
        </authorList>
    </citation>
    <scope>NUCLEOTIDE SEQUENCE</scope>
    <source>
        <strain evidence="9">DSM 24743</strain>
    </source>
</reference>
<dbReference type="GO" id="GO:0009425">
    <property type="term" value="C:bacterial-type flagellum basal body"/>
    <property type="evidence" value="ECO:0007669"/>
    <property type="project" value="InterPro"/>
</dbReference>
<evidence type="ECO:0000256" key="4">
    <source>
        <dbReference type="ARBA" id="ARBA00022500"/>
    </source>
</evidence>
<accession>A0A1C7DTA0</accession>
<keyword evidence="5" id="KW-0283">Flagellar rotation</keyword>
<dbReference type="InterPro" id="IPR051469">
    <property type="entry name" value="FliN/MopA/SpaO"/>
</dbReference>
<evidence type="ECO:0000256" key="5">
    <source>
        <dbReference type="ARBA" id="ARBA00022779"/>
    </source>
</evidence>
<feature type="region of interest" description="Disordered" evidence="7">
    <location>
        <begin position="225"/>
        <end position="245"/>
    </location>
</feature>
<evidence type="ECO:0000256" key="7">
    <source>
        <dbReference type="SAM" id="MobiDB-lite"/>
    </source>
</evidence>
<evidence type="ECO:0000256" key="1">
    <source>
        <dbReference type="ARBA" id="ARBA00004413"/>
    </source>
</evidence>
<dbReference type="STRING" id="1215089.BBI08_13640"/>
<dbReference type="InterPro" id="IPR028976">
    <property type="entry name" value="CheC-like_sf"/>
</dbReference>
<evidence type="ECO:0000313" key="9">
    <source>
        <dbReference type="EMBL" id="ANU14829.1"/>
    </source>
</evidence>
<keyword evidence="10" id="KW-1185">Reference proteome</keyword>
<name>A0A1C7DTA0_9BACL</name>
<evidence type="ECO:0000256" key="6">
    <source>
        <dbReference type="ARBA" id="ARBA00023136"/>
    </source>
</evidence>
<protein>
    <submittedName>
        <fullName evidence="9">Flagellar motor switch protein FliN</fullName>
    </submittedName>
</protein>
<dbReference type="Proteomes" id="UP000092687">
    <property type="component" value="Chromosome"/>
</dbReference>
<feature type="compositionally biased region" description="Basic and acidic residues" evidence="7">
    <location>
        <begin position="225"/>
        <end position="236"/>
    </location>
</feature>
<keyword evidence="4" id="KW-0145">Chemotaxis</keyword>
<dbReference type="RefSeq" id="WP_008499241.1">
    <property type="nucleotide sequence ID" value="NZ_CP016537.2"/>
</dbReference>
<dbReference type="NCBIfam" id="NF005995">
    <property type="entry name" value="PRK08119.1"/>
    <property type="match status" value="1"/>
</dbReference>
<evidence type="ECO:0000256" key="2">
    <source>
        <dbReference type="ARBA" id="ARBA00009226"/>
    </source>
</evidence>
<evidence type="ECO:0000256" key="3">
    <source>
        <dbReference type="ARBA" id="ARBA00022475"/>
    </source>
</evidence>
<dbReference type="GO" id="GO:0005886">
    <property type="term" value="C:plasma membrane"/>
    <property type="evidence" value="ECO:0007669"/>
    <property type="project" value="UniProtKB-SubCell"/>
</dbReference>
<dbReference type="Gene3D" id="2.30.330.10">
    <property type="entry name" value="SpoA-like"/>
    <property type="match status" value="1"/>
</dbReference>
<dbReference type="PRINTS" id="PR00956">
    <property type="entry name" value="FLGMOTORFLIN"/>
</dbReference>
<dbReference type="InterPro" id="IPR001543">
    <property type="entry name" value="FliN-like_C"/>
</dbReference>
<dbReference type="EMBL" id="CP016537">
    <property type="protein sequence ID" value="ANU14829.1"/>
    <property type="molecule type" value="Genomic_DNA"/>
</dbReference>
<dbReference type="Pfam" id="PF01052">
    <property type="entry name" value="FliMN_C"/>
    <property type="match status" value="1"/>
</dbReference>
<proteinExistence type="inferred from homology"/>
<keyword evidence="3" id="KW-1003">Cell membrane</keyword>
<organism evidence="9 10">
    <name type="scientific">Planococcus halocryophilus</name>
    <dbReference type="NCBI Taxonomy" id="1215089"/>
    <lineage>
        <taxon>Bacteria</taxon>
        <taxon>Bacillati</taxon>
        <taxon>Bacillota</taxon>
        <taxon>Bacilli</taxon>
        <taxon>Bacillales</taxon>
        <taxon>Caryophanaceae</taxon>
        <taxon>Planococcus</taxon>
    </lineage>
</organism>
<evidence type="ECO:0000259" key="8">
    <source>
        <dbReference type="Pfam" id="PF01052"/>
    </source>
</evidence>
<dbReference type="InterPro" id="IPR001172">
    <property type="entry name" value="FliN_T3SS_HrcQb"/>
</dbReference>
<keyword evidence="6" id="KW-0472">Membrane</keyword>
<feature type="domain" description="Flagellar motor switch protein FliN-like C-terminal" evidence="8">
    <location>
        <begin position="272"/>
        <end position="342"/>
    </location>
</feature>
<dbReference type="OrthoDB" id="9773459at2"/>
<keyword evidence="9" id="KW-0966">Cell projection</keyword>
<dbReference type="InterPro" id="IPR012826">
    <property type="entry name" value="FliN"/>
</dbReference>
<dbReference type="KEGG" id="phc:BBI08_13640"/>
<dbReference type="SUPFAM" id="SSF103039">
    <property type="entry name" value="CheC-like"/>
    <property type="match status" value="1"/>
</dbReference>
<dbReference type="GO" id="GO:0003774">
    <property type="term" value="F:cytoskeletal motor activity"/>
    <property type="evidence" value="ECO:0007669"/>
    <property type="project" value="InterPro"/>
</dbReference>
<keyword evidence="9" id="KW-0969">Cilium</keyword>
<dbReference type="Gene3D" id="3.40.1550.10">
    <property type="entry name" value="CheC-like"/>
    <property type="match status" value="1"/>
</dbReference>
<dbReference type="AlphaFoldDB" id="A0A1C7DTA0"/>
<dbReference type="GO" id="GO:0006935">
    <property type="term" value="P:chemotaxis"/>
    <property type="evidence" value="ECO:0007669"/>
    <property type="project" value="UniProtKB-KW"/>
</dbReference>